<evidence type="ECO:0000313" key="2">
    <source>
        <dbReference type="EMBL" id="VDN29403.1"/>
    </source>
</evidence>
<dbReference type="EMBL" id="UYRV01115307">
    <property type="protein sequence ID" value="VDN29403.1"/>
    <property type="molecule type" value="Genomic_DNA"/>
</dbReference>
<protein>
    <submittedName>
        <fullName evidence="2">Uncharacterized protein</fullName>
    </submittedName>
</protein>
<gene>
    <name evidence="2" type="ORF">CGOC_LOCUS11245</name>
</gene>
<evidence type="ECO:0000313" key="3">
    <source>
        <dbReference type="Proteomes" id="UP000271889"/>
    </source>
</evidence>
<reference evidence="2 3" key="1">
    <citation type="submission" date="2018-11" db="EMBL/GenBank/DDBJ databases">
        <authorList>
            <consortium name="Pathogen Informatics"/>
        </authorList>
    </citation>
    <scope>NUCLEOTIDE SEQUENCE [LARGE SCALE GENOMIC DNA]</scope>
</reference>
<organism evidence="2 3">
    <name type="scientific">Cylicostephanus goldi</name>
    <name type="common">Nematode worm</name>
    <dbReference type="NCBI Taxonomy" id="71465"/>
    <lineage>
        <taxon>Eukaryota</taxon>
        <taxon>Metazoa</taxon>
        <taxon>Ecdysozoa</taxon>
        <taxon>Nematoda</taxon>
        <taxon>Chromadorea</taxon>
        <taxon>Rhabditida</taxon>
        <taxon>Rhabditina</taxon>
        <taxon>Rhabditomorpha</taxon>
        <taxon>Strongyloidea</taxon>
        <taxon>Strongylidae</taxon>
        <taxon>Cylicostephanus</taxon>
    </lineage>
</organism>
<sequence length="148" mass="17056">MATSDITFQKIARQENVTKPSCRDARDVTVIQPYNRKGGYSFFVTNTTVAADNWNATNIKLFFSRKPGKNCTAVPVFHRADYRRLYFGEIYNVTGYYFYNAYAFADYCATQEGECLGKDEIQEYVNDKGDYSYEKPGRETKNMKSSDL</sequence>
<dbReference type="AlphaFoldDB" id="A0A3P7MZ72"/>
<accession>A0A3P7MZ72</accession>
<feature type="region of interest" description="Disordered" evidence="1">
    <location>
        <begin position="129"/>
        <end position="148"/>
    </location>
</feature>
<name>A0A3P7MZ72_CYLGO</name>
<dbReference type="OrthoDB" id="10434500at2759"/>
<proteinExistence type="predicted"/>
<evidence type="ECO:0000256" key="1">
    <source>
        <dbReference type="SAM" id="MobiDB-lite"/>
    </source>
</evidence>
<feature type="non-terminal residue" evidence="2">
    <location>
        <position position="148"/>
    </location>
</feature>
<keyword evidence="3" id="KW-1185">Reference proteome</keyword>
<dbReference type="Proteomes" id="UP000271889">
    <property type="component" value="Unassembled WGS sequence"/>
</dbReference>